<organism evidence="5 6">
    <name type="scientific">Paractinoplanes durhamensis</name>
    <dbReference type="NCBI Taxonomy" id="113563"/>
    <lineage>
        <taxon>Bacteria</taxon>
        <taxon>Bacillati</taxon>
        <taxon>Actinomycetota</taxon>
        <taxon>Actinomycetes</taxon>
        <taxon>Micromonosporales</taxon>
        <taxon>Micromonosporaceae</taxon>
        <taxon>Paractinoplanes</taxon>
    </lineage>
</organism>
<dbReference type="InterPro" id="IPR036188">
    <property type="entry name" value="FAD/NAD-bd_sf"/>
</dbReference>
<evidence type="ECO:0000259" key="4">
    <source>
        <dbReference type="PROSITE" id="PS50042"/>
    </source>
</evidence>
<dbReference type="PANTHER" id="PTHR48105">
    <property type="entry name" value="THIOREDOXIN REDUCTASE 1-RELATED-RELATED"/>
    <property type="match status" value="1"/>
</dbReference>
<gene>
    <name evidence="5" type="primary">trxB_1</name>
    <name evidence="5" type="ORF">Adu01nite_30730</name>
</gene>
<dbReference type="PROSITE" id="PS50042">
    <property type="entry name" value="CNMP_BINDING_3"/>
    <property type="match status" value="1"/>
</dbReference>
<proteinExistence type="predicted"/>
<comment type="catalytic activity">
    <reaction evidence="3">
        <text>[thioredoxin]-dithiol + NADP(+) = [thioredoxin]-disulfide + NADPH + H(+)</text>
        <dbReference type="Rhea" id="RHEA:20345"/>
        <dbReference type="Rhea" id="RHEA-COMP:10698"/>
        <dbReference type="Rhea" id="RHEA-COMP:10700"/>
        <dbReference type="ChEBI" id="CHEBI:15378"/>
        <dbReference type="ChEBI" id="CHEBI:29950"/>
        <dbReference type="ChEBI" id="CHEBI:50058"/>
        <dbReference type="ChEBI" id="CHEBI:57783"/>
        <dbReference type="ChEBI" id="CHEBI:58349"/>
        <dbReference type="EC" id="1.8.1.9"/>
    </reaction>
</comment>
<dbReference type="EMBL" id="BOML01000025">
    <property type="protein sequence ID" value="GIE01723.1"/>
    <property type="molecule type" value="Genomic_DNA"/>
</dbReference>
<evidence type="ECO:0000256" key="3">
    <source>
        <dbReference type="ARBA" id="ARBA00048132"/>
    </source>
</evidence>
<comment type="caution">
    <text evidence="5">The sequence shown here is derived from an EMBL/GenBank/DDBJ whole genome shotgun (WGS) entry which is preliminary data.</text>
</comment>
<keyword evidence="1" id="KW-0285">Flavoprotein</keyword>
<dbReference type="InterPro" id="IPR050097">
    <property type="entry name" value="Ferredoxin-NADP_redctase_2"/>
</dbReference>
<accession>A0ABQ3YVX4</accession>
<dbReference type="InterPro" id="IPR000595">
    <property type="entry name" value="cNMP-bd_dom"/>
</dbReference>
<dbReference type="SUPFAM" id="SSF51206">
    <property type="entry name" value="cAMP-binding domain-like"/>
    <property type="match status" value="1"/>
</dbReference>
<dbReference type="Gene3D" id="2.60.120.10">
    <property type="entry name" value="Jelly Rolls"/>
    <property type="match status" value="1"/>
</dbReference>
<reference evidence="5 6" key="1">
    <citation type="submission" date="2021-01" db="EMBL/GenBank/DDBJ databases">
        <title>Whole genome shotgun sequence of Actinoplanes durhamensis NBRC 14914.</title>
        <authorList>
            <person name="Komaki H."/>
            <person name="Tamura T."/>
        </authorList>
    </citation>
    <scope>NUCLEOTIDE SEQUENCE [LARGE SCALE GENOMIC DNA]</scope>
    <source>
        <strain evidence="5 6">NBRC 14914</strain>
    </source>
</reference>
<evidence type="ECO:0000313" key="5">
    <source>
        <dbReference type="EMBL" id="GIE01723.1"/>
    </source>
</evidence>
<dbReference type="PRINTS" id="PR00368">
    <property type="entry name" value="FADPNR"/>
</dbReference>
<evidence type="ECO:0000256" key="1">
    <source>
        <dbReference type="ARBA" id="ARBA00022630"/>
    </source>
</evidence>
<dbReference type="CDD" id="cd00038">
    <property type="entry name" value="CAP_ED"/>
    <property type="match status" value="1"/>
</dbReference>
<dbReference type="InterPro" id="IPR023753">
    <property type="entry name" value="FAD/NAD-binding_dom"/>
</dbReference>
<evidence type="ECO:0000313" key="6">
    <source>
        <dbReference type="Proteomes" id="UP000637628"/>
    </source>
</evidence>
<sequence length="556" mass="57923">MSSYPSAFPELGEQENELFASAFYEFGPAQFARASSYGSPQEVRAGDVLFDVGDEDCDLILVGTATVEIVRIPVSTSEEELFLTAGPGQFVGEMNLLTGQTRLLAGRVTAPGVIHRIDQAAFRLLMAQDTELSDLLLRGFLARRLLMQMRSGRNLQVIGDVGTGPGMALQTFLARQEQPHLWLAEESDDGQQAMAEAGLTASDLPAVVTPRETLRKVNPGILSQHLGLTYRRTPKGVADLTIVGAGPAGLAAAVYGASEGLETVLLDAVATGGQAAASSRIENYLGFPFGLSGAALTGRAAVQALKFGAHLASPCGVASLEPGPDGHLITLADGVAIRTRTVLVATGAAYRNLPLEGWPGFVGNGIYYAATELEAQAVAGLPVTVVGGANSAGQAAIYLARRAAHVTLAVRGADLYSKMSSYLVDRILADPGITVRTETEVTGLSGTQRLDEITLTTAGLPDPCGCFGLFCFIGATPATEWLTGVALDENGFLPTDVQLGERWTGTTRAPFPFETSVPGVFAAGDVRSASMKRVAAAVGEGASAVRSVHQALAASS</sequence>
<dbReference type="InterPro" id="IPR018490">
    <property type="entry name" value="cNMP-bd_dom_sf"/>
</dbReference>
<protein>
    <submittedName>
        <fullName evidence="5">Thioredoxin reductase</fullName>
    </submittedName>
</protein>
<dbReference type="InterPro" id="IPR014710">
    <property type="entry name" value="RmlC-like_jellyroll"/>
</dbReference>
<feature type="domain" description="Cyclic nucleotide-binding" evidence="4">
    <location>
        <begin position="22"/>
        <end position="143"/>
    </location>
</feature>
<dbReference type="Pfam" id="PF07992">
    <property type="entry name" value="Pyr_redox_2"/>
    <property type="match status" value="1"/>
</dbReference>
<dbReference type="SUPFAM" id="SSF51905">
    <property type="entry name" value="FAD/NAD(P)-binding domain"/>
    <property type="match status" value="1"/>
</dbReference>
<keyword evidence="6" id="KW-1185">Reference proteome</keyword>
<dbReference type="Proteomes" id="UP000637628">
    <property type="component" value="Unassembled WGS sequence"/>
</dbReference>
<name>A0ABQ3YVX4_9ACTN</name>
<dbReference type="SMART" id="SM00100">
    <property type="entry name" value="cNMP"/>
    <property type="match status" value="1"/>
</dbReference>
<keyword evidence="2" id="KW-0560">Oxidoreductase</keyword>
<dbReference type="PRINTS" id="PR00469">
    <property type="entry name" value="PNDRDTASEII"/>
</dbReference>
<dbReference type="Pfam" id="PF00027">
    <property type="entry name" value="cNMP_binding"/>
    <property type="match status" value="1"/>
</dbReference>
<dbReference type="Gene3D" id="3.50.50.60">
    <property type="entry name" value="FAD/NAD(P)-binding domain"/>
    <property type="match status" value="2"/>
</dbReference>
<evidence type="ECO:0000256" key="2">
    <source>
        <dbReference type="ARBA" id="ARBA00023002"/>
    </source>
</evidence>
<dbReference type="RefSeq" id="WP_203727488.1">
    <property type="nucleotide sequence ID" value="NZ_BAAATX010000005.1"/>
</dbReference>